<feature type="non-terminal residue" evidence="1">
    <location>
        <position position="63"/>
    </location>
</feature>
<dbReference type="EMBL" id="QKWP01003838">
    <property type="protein sequence ID" value="RIB00648.1"/>
    <property type="molecule type" value="Genomic_DNA"/>
</dbReference>
<dbReference type="Proteomes" id="UP000266673">
    <property type="component" value="Unassembled WGS sequence"/>
</dbReference>
<keyword evidence="2" id="KW-1185">Reference proteome</keyword>
<reference evidence="1 2" key="1">
    <citation type="submission" date="2018-06" db="EMBL/GenBank/DDBJ databases">
        <title>Comparative genomics reveals the genomic features of Rhizophagus irregularis, R. cerebriforme, R. diaphanum and Gigaspora rosea, and their symbiotic lifestyle signature.</title>
        <authorList>
            <person name="Morin E."/>
            <person name="San Clemente H."/>
            <person name="Chen E.C.H."/>
            <person name="De La Providencia I."/>
            <person name="Hainaut M."/>
            <person name="Kuo A."/>
            <person name="Kohler A."/>
            <person name="Murat C."/>
            <person name="Tang N."/>
            <person name="Roy S."/>
            <person name="Loubradou J."/>
            <person name="Henrissat B."/>
            <person name="Grigoriev I.V."/>
            <person name="Corradi N."/>
            <person name="Roux C."/>
            <person name="Martin F.M."/>
        </authorList>
    </citation>
    <scope>NUCLEOTIDE SEQUENCE [LARGE SCALE GENOMIC DNA]</scope>
    <source>
        <strain evidence="1 2">DAOM 194757</strain>
    </source>
</reference>
<dbReference type="AlphaFoldDB" id="A0A397TUS3"/>
<proteinExistence type="predicted"/>
<evidence type="ECO:0000313" key="1">
    <source>
        <dbReference type="EMBL" id="RIB00648.1"/>
    </source>
</evidence>
<comment type="caution">
    <text evidence="1">The sequence shown here is derived from an EMBL/GenBank/DDBJ whole genome shotgun (WGS) entry which is preliminary data.</text>
</comment>
<evidence type="ECO:0000313" key="2">
    <source>
        <dbReference type="Proteomes" id="UP000266673"/>
    </source>
</evidence>
<gene>
    <name evidence="1" type="ORF">C2G38_2129488</name>
</gene>
<accession>A0A397TUS3</accession>
<sequence>MGSCIAIVATKPNHNVRSLYCYYSCGPYKKKSKFYSDIVQIIILKNKHFLYSNKIRTKSEKIL</sequence>
<organism evidence="1 2">
    <name type="scientific">Gigaspora rosea</name>
    <dbReference type="NCBI Taxonomy" id="44941"/>
    <lineage>
        <taxon>Eukaryota</taxon>
        <taxon>Fungi</taxon>
        <taxon>Fungi incertae sedis</taxon>
        <taxon>Mucoromycota</taxon>
        <taxon>Glomeromycotina</taxon>
        <taxon>Glomeromycetes</taxon>
        <taxon>Diversisporales</taxon>
        <taxon>Gigasporaceae</taxon>
        <taxon>Gigaspora</taxon>
    </lineage>
</organism>
<protein>
    <submittedName>
        <fullName evidence="1">Uncharacterized protein</fullName>
    </submittedName>
</protein>
<name>A0A397TUS3_9GLOM</name>